<feature type="domain" description="CheW-like" evidence="1">
    <location>
        <begin position="140"/>
        <end position="251"/>
    </location>
</feature>
<dbReference type="PANTHER" id="PTHR22617:SF23">
    <property type="entry name" value="CHEMOTAXIS PROTEIN CHEW"/>
    <property type="match status" value="1"/>
</dbReference>
<accession>A0ABU9ZS00</accession>
<sequence>MALLALTVAGRPYALPLAEVEAVLHRPEAAASPPGPEGLSWRGRPLPLLCLATRLGFGAAPARRVAVVRGVGLAAGRVGPVLRLEPAAIDPVPRALRGDPALAGFARPGDGHTLVGILSARALAGDAPEAAPAPVPARPTDRAVTLDLAGQAYGLPAGAVLSVAPAPGSLVRVPRAPDFLAGMMPVRGGAMPVIDLARRLGLPAGGERRRLVVVEADGVRAGLLVDGVRFGAGGRTLDPAALLAPAGGLDP</sequence>
<dbReference type="Proteomes" id="UP001407347">
    <property type="component" value="Unassembled WGS sequence"/>
</dbReference>
<evidence type="ECO:0000313" key="3">
    <source>
        <dbReference type="Proteomes" id="UP001407347"/>
    </source>
</evidence>
<reference evidence="2 3" key="1">
    <citation type="journal article" date="2023" name="PLoS ONE">
        <title>Complete genome assembly of Hawai'i environmental nontuberculous mycobacteria reveals unexpected co-isolation with methylobacteria.</title>
        <authorList>
            <person name="Hendrix J."/>
            <person name="Epperson L.E."/>
            <person name="Tong E.I."/>
            <person name="Chan Y.L."/>
            <person name="Hasan N.A."/>
            <person name="Dawrs S.N."/>
            <person name="Norton G.J."/>
            <person name="Virdi R."/>
            <person name="Crooks J.L."/>
            <person name="Chan E.D."/>
            <person name="Honda J.R."/>
            <person name="Strong M."/>
        </authorList>
    </citation>
    <scope>NUCLEOTIDE SEQUENCE [LARGE SCALE GENOMIC DNA]</scope>
    <source>
        <strain evidence="2 3">NJH_HI04-1</strain>
    </source>
</reference>
<dbReference type="EMBL" id="JAQYXP010000001">
    <property type="protein sequence ID" value="MEN3234021.1"/>
    <property type="molecule type" value="Genomic_DNA"/>
</dbReference>
<dbReference type="InterPro" id="IPR036061">
    <property type="entry name" value="CheW-like_dom_sf"/>
</dbReference>
<dbReference type="RefSeq" id="WP_346012910.1">
    <property type="nucleotide sequence ID" value="NZ_JAQYXP010000001.1"/>
</dbReference>
<dbReference type="Pfam" id="PF01584">
    <property type="entry name" value="CheW"/>
    <property type="match status" value="2"/>
</dbReference>
<evidence type="ECO:0000259" key="1">
    <source>
        <dbReference type="PROSITE" id="PS50851"/>
    </source>
</evidence>
<keyword evidence="3" id="KW-1185">Reference proteome</keyword>
<dbReference type="SMART" id="SM00260">
    <property type="entry name" value="CheW"/>
    <property type="match status" value="2"/>
</dbReference>
<protein>
    <submittedName>
        <fullName evidence="2">Chemotaxis protein CheW</fullName>
    </submittedName>
</protein>
<dbReference type="PANTHER" id="PTHR22617">
    <property type="entry name" value="CHEMOTAXIS SENSOR HISTIDINE KINASE-RELATED"/>
    <property type="match status" value="1"/>
</dbReference>
<dbReference type="SUPFAM" id="SSF50341">
    <property type="entry name" value="CheW-like"/>
    <property type="match status" value="2"/>
</dbReference>
<evidence type="ECO:0000313" key="2">
    <source>
        <dbReference type="EMBL" id="MEN3234021.1"/>
    </source>
</evidence>
<comment type="caution">
    <text evidence="2">The sequence shown here is derived from an EMBL/GenBank/DDBJ whole genome shotgun (WGS) entry which is preliminary data.</text>
</comment>
<dbReference type="PROSITE" id="PS50851">
    <property type="entry name" value="CHEW"/>
    <property type="match status" value="1"/>
</dbReference>
<gene>
    <name evidence="2" type="ORF">PUR29_10425</name>
</gene>
<dbReference type="Gene3D" id="2.40.50.180">
    <property type="entry name" value="CheA-289, Domain 4"/>
    <property type="match status" value="1"/>
</dbReference>
<dbReference type="InterPro" id="IPR039315">
    <property type="entry name" value="CheW"/>
</dbReference>
<proteinExistence type="predicted"/>
<name>A0ABU9ZS00_9HYPH</name>
<organism evidence="2 3">
    <name type="scientific">Methylobacterium ajmalii</name>
    <dbReference type="NCBI Taxonomy" id="2738439"/>
    <lineage>
        <taxon>Bacteria</taxon>
        <taxon>Pseudomonadati</taxon>
        <taxon>Pseudomonadota</taxon>
        <taxon>Alphaproteobacteria</taxon>
        <taxon>Hyphomicrobiales</taxon>
        <taxon>Methylobacteriaceae</taxon>
        <taxon>Methylobacterium</taxon>
    </lineage>
</organism>
<dbReference type="InterPro" id="IPR002545">
    <property type="entry name" value="CheW-lke_dom"/>
</dbReference>